<evidence type="ECO:0000259" key="9">
    <source>
        <dbReference type="Pfam" id="PF00590"/>
    </source>
</evidence>
<dbReference type="NCBIfam" id="TIGR01469">
    <property type="entry name" value="cobA_cysG_Cterm"/>
    <property type="match status" value="1"/>
</dbReference>
<dbReference type="InterPro" id="IPR003043">
    <property type="entry name" value="Uropor_MeTrfase_CS"/>
</dbReference>
<evidence type="ECO:0000256" key="4">
    <source>
        <dbReference type="ARBA" id="ARBA00022679"/>
    </source>
</evidence>
<dbReference type="RefSeq" id="WP_246967202.1">
    <property type="nucleotide sequence ID" value="NZ_CP095397.1"/>
</dbReference>
<dbReference type="AlphaFoldDB" id="A0ABD5NWD6"/>
<feature type="region of interest" description="Disordered" evidence="8">
    <location>
        <begin position="1"/>
        <end position="67"/>
    </location>
</feature>
<evidence type="ECO:0000256" key="2">
    <source>
        <dbReference type="ARBA" id="ARBA00012162"/>
    </source>
</evidence>
<proteinExistence type="inferred from homology"/>
<dbReference type="GeneID" id="71854832"/>
<dbReference type="InterPro" id="IPR035996">
    <property type="entry name" value="4pyrrol_Methylase_sf"/>
</dbReference>
<dbReference type="PROSITE" id="PS00839">
    <property type="entry name" value="SUMT_1"/>
    <property type="match status" value="1"/>
</dbReference>
<dbReference type="EC" id="2.1.1.107" evidence="2"/>
<comment type="subunit">
    <text evidence="1">Homodimer.</text>
</comment>
<comment type="caution">
    <text evidence="10">The sequence shown here is derived from an EMBL/GenBank/DDBJ whole genome shotgun (WGS) entry which is preliminary data.</text>
</comment>
<evidence type="ECO:0000313" key="10">
    <source>
        <dbReference type="EMBL" id="MFC4246389.1"/>
    </source>
</evidence>
<evidence type="ECO:0000313" key="11">
    <source>
        <dbReference type="Proteomes" id="UP001595821"/>
    </source>
</evidence>
<keyword evidence="4 7" id="KW-0808">Transferase</keyword>
<keyword evidence="5" id="KW-0949">S-adenosyl-L-methionine</keyword>
<sequence length="322" mass="34103">MEDDTARGSTSTDDPRTSPGDDDTDDRTSARAQGLATRKTQSPSGGERDLASVGVPSPSSIPDRSRASSGTVYLIGAGPGDPDLLTVRARWLIETADVIFHDALVRETLLESLPATAEIVDVGKRVEYKTPQAEINDLLVERASAGDAVVRLKGGDPFVFGRGGEEAQHLTDHGVPFQIVPGVSSVLAAPGVAGVPLTHRDVASRFTVITGHETPEKDESALDWDAIAAAVESGGTLVILMGVRTLERNVTALRTHGVCGQKSVAIVQKATWEDQHVVRGTLETIVDRVERENVEPPATAVIGDVAAIRDEIESELVPFEPA</sequence>
<protein>
    <recommendedName>
        <fullName evidence="2">uroporphyrinogen-III C-methyltransferase</fullName>
        <ecNumber evidence="2">2.1.1.107</ecNumber>
    </recommendedName>
</protein>
<dbReference type="InterPro" id="IPR014776">
    <property type="entry name" value="4pyrrole_Mease_sub2"/>
</dbReference>
<dbReference type="PROSITE" id="PS00840">
    <property type="entry name" value="SUMT_2"/>
    <property type="match status" value="1"/>
</dbReference>
<evidence type="ECO:0000256" key="7">
    <source>
        <dbReference type="RuleBase" id="RU003960"/>
    </source>
</evidence>
<dbReference type="Gene3D" id="3.30.950.10">
    <property type="entry name" value="Methyltransferase, Cobalt-precorrin-4 Transmethylase, Domain 2"/>
    <property type="match status" value="1"/>
</dbReference>
<dbReference type="InterPro" id="IPR050161">
    <property type="entry name" value="Siro_Cobalamin_biosynth"/>
</dbReference>
<dbReference type="Proteomes" id="UP001595821">
    <property type="component" value="Unassembled WGS sequence"/>
</dbReference>
<comment type="similarity">
    <text evidence="7">Belongs to the precorrin methyltransferase family.</text>
</comment>
<dbReference type="GO" id="GO:0006779">
    <property type="term" value="P:porphyrin-containing compound biosynthetic process"/>
    <property type="evidence" value="ECO:0007669"/>
    <property type="project" value="UniProtKB-KW"/>
</dbReference>
<dbReference type="GO" id="GO:0032259">
    <property type="term" value="P:methylation"/>
    <property type="evidence" value="ECO:0007669"/>
    <property type="project" value="UniProtKB-KW"/>
</dbReference>
<gene>
    <name evidence="10" type="primary">cobA</name>
    <name evidence="10" type="ORF">ACFOZ7_05190</name>
</gene>
<dbReference type="CDD" id="cd11642">
    <property type="entry name" value="SUMT"/>
    <property type="match status" value="1"/>
</dbReference>
<keyword evidence="3 7" id="KW-0489">Methyltransferase</keyword>
<dbReference type="Gene3D" id="3.40.1010.10">
    <property type="entry name" value="Cobalt-precorrin-4 Transmethylase, Domain 1"/>
    <property type="match status" value="1"/>
</dbReference>
<evidence type="ECO:0000256" key="6">
    <source>
        <dbReference type="ARBA" id="ARBA00023244"/>
    </source>
</evidence>
<dbReference type="PANTHER" id="PTHR45790:SF3">
    <property type="entry name" value="S-ADENOSYL-L-METHIONINE-DEPENDENT UROPORPHYRINOGEN III METHYLTRANSFERASE, CHLOROPLASTIC"/>
    <property type="match status" value="1"/>
</dbReference>
<dbReference type="InterPro" id="IPR014777">
    <property type="entry name" value="4pyrrole_Mease_sub1"/>
</dbReference>
<evidence type="ECO:0000256" key="1">
    <source>
        <dbReference type="ARBA" id="ARBA00011738"/>
    </source>
</evidence>
<dbReference type="EMBL" id="JBHSDJ010000013">
    <property type="protein sequence ID" value="MFC4246389.1"/>
    <property type="molecule type" value="Genomic_DNA"/>
</dbReference>
<dbReference type="SUPFAM" id="SSF53790">
    <property type="entry name" value="Tetrapyrrole methylase"/>
    <property type="match status" value="1"/>
</dbReference>
<dbReference type="Pfam" id="PF00590">
    <property type="entry name" value="TP_methylase"/>
    <property type="match status" value="1"/>
</dbReference>
<accession>A0ABD5NWD6</accession>
<evidence type="ECO:0000256" key="3">
    <source>
        <dbReference type="ARBA" id="ARBA00022603"/>
    </source>
</evidence>
<name>A0ABD5NWD6_9EURY</name>
<dbReference type="InterPro" id="IPR000878">
    <property type="entry name" value="4pyrrol_Mease"/>
</dbReference>
<dbReference type="PANTHER" id="PTHR45790">
    <property type="entry name" value="SIROHEME SYNTHASE-RELATED"/>
    <property type="match status" value="1"/>
</dbReference>
<keyword evidence="6" id="KW-0627">Porphyrin biosynthesis</keyword>
<feature type="compositionally biased region" description="Polar residues" evidence="8">
    <location>
        <begin position="57"/>
        <end position="67"/>
    </location>
</feature>
<dbReference type="NCBIfam" id="NF004790">
    <property type="entry name" value="PRK06136.1"/>
    <property type="match status" value="1"/>
</dbReference>
<evidence type="ECO:0000256" key="8">
    <source>
        <dbReference type="SAM" id="MobiDB-lite"/>
    </source>
</evidence>
<reference evidence="10 11" key="1">
    <citation type="journal article" date="2014" name="Int. J. Syst. Evol. Microbiol.">
        <title>Complete genome sequence of Corynebacterium casei LMG S-19264T (=DSM 44701T), isolated from a smear-ripened cheese.</title>
        <authorList>
            <consortium name="US DOE Joint Genome Institute (JGI-PGF)"/>
            <person name="Walter F."/>
            <person name="Albersmeier A."/>
            <person name="Kalinowski J."/>
            <person name="Ruckert C."/>
        </authorList>
    </citation>
    <scope>NUCLEOTIDE SEQUENCE [LARGE SCALE GENOMIC DNA]</scope>
    <source>
        <strain evidence="10 11">IBRC-M 10912</strain>
    </source>
</reference>
<dbReference type="GO" id="GO:0004851">
    <property type="term" value="F:uroporphyrin-III C-methyltransferase activity"/>
    <property type="evidence" value="ECO:0007669"/>
    <property type="project" value="UniProtKB-EC"/>
</dbReference>
<dbReference type="FunFam" id="3.40.1010.10:FF:000001">
    <property type="entry name" value="Siroheme synthase"/>
    <property type="match status" value="1"/>
</dbReference>
<evidence type="ECO:0000256" key="5">
    <source>
        <dbReference type="ARBA" id="ARBA00022691"/>
    </source>
</evidence>
<dbReference type="InterPro" id="IPR006366">
    <property type="entry name" value="CobA/CysG_C"/>
</dbReference>
<feature type="domain" description="Tetrapyrrole methylase" evidence="9">
    <location>
        <begin position="71"/>
        <end position="285"/>
    </location>
</feature>
<organism evidence="10 11">
    <name type="scientific">Natribaculum luteum</name>
    <dbReference type="NCBI Taxonomy" id="1586232"/>
    <lineage>
        <taxon>Archaea</taxon>
        <taxon>Methanobacteriati</taxon>
        <taxon>Methanobacteriota</taxon>
        <taxon>Stenosarchaea group</taxon>
        <taxon>Halobacteria</taxon>
        <taxon>Halobacteriales</taxon>
        <taxon>Natrialbaceae</taxon>
        <taxon>Natribaculum</taxon>
    </lineage>
</organism>